<evidence type="ECO:0000256" key="1">
    <source>
        <dbReference type="SAM" id="MobiDB-lite"/>
    </source>
</evidence>
<sequence>MMGKEIEIHVQWKESLKIPVKVSSLITPIELAEISKPDNIYYTSPKFLYNGRLLNHSLSLEAQRISNNSTVIIYERGFFPTMFDDIDVPYIQTTTFVEKIYSIILEVHRIKDQRYSSVESHRRSYGFQLIKNIDDYEEQIEQEPTVIPKKAENVSTAPLPVSNSEAENDLEEEEEGNEEESGIFFENFEEAGKFFTKHPWSEWSW</sequence>
<gene>
    <name evidence="2" type="ORF">TRFO_23598</name>
</gene>
<dbReference type="VEuPathDB" id="TrichDB:TRFO_23598"/>
<proteinExistence type="predicted"/>
<dbReference type="RefSeq" id="XP_068361194.1">
    <property type="nucleotide sequence ID" value="XM_068503247.1"/>
</dbReference>
<organism evidence="2 3">
    <name type="scientific">Tritrichomonas foetus</name>
    <dbReference type="NCBI Taxonomy" id="1144522"/>
    <lineage>
        <taxon>Eukaryota</taxon>
        <taxon>Metamonada</taxon>
        <taxon>Parabasalia</taxon>
        <taxon>Tritrichomonadida</taxon>
        <taxon>Tritrichomonadidae</taxon>
        <taxon>Tritrichomonas</taxon>
    </lineage>
</organism>
<evidence type="ECO:0008006" key="4">
    <source>
        <dbReference type="Google" id="ProtNLM"/>
    </source>
</evidence>
<evidence type="ECO:0000313" key="3">
    <source>
        <dbReference type="Proteomes" id="UP000179807"/>
    </source>
</evidence>
<accession>A0A1J4KAS4</accession>
<dbReference type="AlphaFoldDB" id="A0A1J4KAS4"/>
<dbReference type="InterPro" id="IPR029071">
    <property type="entry name" value="Ubiquitin-like_domsf"/>
</dbReference>
<dbReference type="GeneID" id="94837951"/>
<reference evidence="2" key="1">
    <citation type="submission" date="2016-10" db="EMBL/GenBank/DDBJ databases">
        <authorList>
            <person name="Benchimol M."/>
            <person name="Almeida L.G."/>
            <person name="Vasconcelos A.T."/>
            <person name="Perreira-Neves A."/>
            <person name="Rosa I.A."/>
            <person name="Tasca T."/>
            <person name="Bogo M.R."/>
            <person name="de Souza W."/>
        </authorList>
    </citation>
    <scope>NUCLEOTIDE SEQUENCE [LARGE SCALE GENOMIC DNA]</scope>
    <source>
        <strain evidence="2">K</strain>
    </source>
</reference>
<name>A0A1J4KAS4_9EUKA</name>
<dbReference type="SUPFAM" id="SSF54236">
    <property type="entry name" value="Ubiquitin-like"/>
    <property type="match status" value="1"/>
</dbReference>
<feature type="compositionally biased region" description="Acidic residues" evidence="1">
    <location>
        <begin position="166"/>
        <end position="181"/>
    </location>
</feature>
<keyword evidence="3" id="KW-1185">Reference proteome</keyword>
<comment type="caution">
    <text evidence="2">The sequence shown here is derived from an EMBL/GenBank/DDBJ whole genome shotgun (WGS) entry which is preliminary data.</text>
</comment>
<dbReference type="Proteomes" id="UP000179807">
    <property type="component" value="Unassembled WGS sequence"/>
</dbReference>
<dbReference type="EMBL" id="MLAK01000679">
    <property type="protein sequence ID" value="OHT08058.1"/>
    <property type="molecule type" value="Genomic_DNA"/>
</dbReference>
<feature type="region of interest" description="Disordered" evidence="1">
    <location>
        <begin position="144"/>
        <end position="182"/>
    </location>
</feature>
<evidence type="ECO:0000313" key="2">
    <source>
        <dbReference type="EMBL" id="OHT08058.1"/>
    </source>
</evidence>
<protein>
    <recommendedName>
        <fullName evidence="4">Ubiquitin-like domain-containing protein</fullName>
    </recommendedName>
</protein>